<feature type="signal peptide" evidence="1">
    <location>
        <begin position="1"/>
        <end position="23"/>
    </location>
</feature>
<dbReference type="eggNOG" id="ENOG5030NAY">
    <property type="taxonomic scope" value="Bacteria"/>
</dbReference>
<gene>
    <name evidence="2" type="ordered locus">MSB_A0226</name>
</gene>
<dbReference type="OrthoDB" id="399573at2"/>
<dbReference type="RefSeq" id="WP_013447539.1">
    <property type="nucleotide sequence ID" value="NC_014751.1"/>
</dbReference>
<dbReference type="SUPFAM" id="SSF53850">
    <property type="entry name" value="Periplasmic binding protein-like II"/>
    <property type="match status" value="1"/>
</dbReference>
<reference evidence="3" key="1">
    <citation type="submission" date="2010-07" db="EMBL/GenBank/DDBJ databases">
        <title>Genome sequence of Mycoplasma leachii PG50 MU clone A8.</title>
        <authorList>
            <person name="Wise K."/>
            <person name="Calcutt M.J."/>
            <person name="Foecking M.F."/>
            <person name="Madupu R."/>
            <person name="DeBoy R.T."/>
            <person name="Roske K."/>
            <person name="Martin T.R."/>
            <person name="Hvinden M.L."/>
            <person name="Durkin A.S."/>
            <person name="Glass J."/>
            <person name="Methe B.A."/>
        </authorList>
    </citation>
    <scope>NUCLEOTIDE SEQUENCE [LARGE SCALE GENOMIC DNA]</scope>
    <source>
        <strain evidence="3">DSM 21131 / NCTC 10133 / N29 / PG50</strain>
    </source>
</reference>
<evidence type="ECO:0000256" key="1">
    <source>
        <dbReference type="SAM" id="SignalP"/>
    </source>
</evidence>
<evidence type="ECO:0000313" key="2">
    <source>
        <dbReference type="EMBL" id="ADR23878.1"/>
    </source>
</evidence>
<keyword evidence="1" id="KW-0732">Signal</keyword>
<dbReference type="Gene3D" id="3.40.190.10">
    <property type="entry name" value="Periplasmic binding protein-like II"/>
    <property type="match status" value="2"/>
</dbReference>
<feature type="chain" id="PRO_5003187662" evidence="1">
    <location>
        <begin position="24"/>
        <end position="600"/>
    </location>
</feature>
<keyword evidence="3" id="KW-1185">Reference proteome</keyword>
<dbReference type="EMBL" id="CP002108">
    <property type="protein sequence ID" value="ADR23878.1"/>
    <property type="molecule type" value="Genomic_DNA"/>
</dbReference>
<dbReference type="Proteomes" id="UP000008712">
    <property type="component" value="Chromosome"/>
</dbReference>
<protein>
    <submittedName>
        <fullName evidence="2">Putative lipoprotein</fullName>
    </submittedName>
</protein>
<evidence type="ECO:0000313" key="3">
    <source>
        <dbReference type="Proteomes" id="UP000008712"/>
    </source>
</evidence>
<dbReference type="KEGG" id="mlc:MSB_A0226"/>
<organism evidence="2 3">
    <name type="scientific">Mycoplasma leachii (strain DSM 21131 / NCTC 10133 / N29 / PG50)</name>
    <dbReference type="NCBI Taxonomy" id="880447"/>
    <lineage>
        <taxon>Bacteria</taxon>
        <taxon>Bacillati</taxon>
        <taxon>Mycoplasmatota</taxon>
        <taxon>Mollicutes</taxon>
        <taxon>Mycoplasmataceae</taxon>
        <taxon>Mycoplasma</taxon>
    </lineage>
</organism>
<keyword evidence="2" id="KW-0449">Lipoprotein</keyword>
<dbReference type="PROSITE" id="PS51257">
    <property type="entry name" value="PROKAR_LIPOPROTEIN"/>
    <property type="match status" value="1"/>
</dbReference>
<name>E4PTJ7_MYCLG</name>
<reference evidence="2 3" key="2">
    <citation type="journal article" date="2012" name="J. Bacteriol.">
        <title>Complete Genome Sequences of Mycoplasma leachii Strain PG50T and the Pathogenic Mycoplasma mycoides subsp. mycoides Small Colony Biotype Strain Gladysdale.</title>
        <authorList>
            <person name="Wise K.S."/>
            <person name="Calcutt M.J."/>
            <person name="Foecking M.F."/>
            <person name="Madupu R."/>
            <person name="Deboy R.T."/>
            <person name="Roske K."/>
            <person name="Hvinden M.L."/>
            <person name="Martin T.R."/>
            <person name="Durkin A.S."/>
            <person name="Glass J.I."/>
            <person name="Methe B.A."/>
        </authorList>
    </citation>
    <scope>NUCLEOTIDE SEQUENCE [LARGE SCALE GENOMIC DNA]</scope>
    <source>
        <strain evidence="3">DSM 21131 / NCTC 10133 / N29 / PG50</strain>
    </source>
</reference>
<dbReference type="AlphaFoldDB" id="E4PTJ7"/>
<sequence>MKKILTMLTSLVVVGGSALTVLACKTRNNTDIVVQANDKWMPIYQKAADKVNKKFEEQGYKWRVKLKQIDIFAEKGLIDSRGVRDKGVSDVFAVPLDRFPQYLNQNTLKDLTEYIKKSIASDKEASERFGLQAVENKSGVDGIEITKNENSWKTAIGTDIKGKRQFGMIPMSIENMVWIFNEDRLGIKKEKGSDGKEYSYLVGSEVDKLNKNGTLEKYGEKDPANGKLKDKPKANIENLIKLNQVQTNSYKFANPKDVENVTDINKGAPLAYIDAGGSFHGGMFLNSIINKKSDEISAEKDEKSSLGMVWVKKGKPINTTNIDDFDSIWENDKFKNDFDKTTETIVNYVKSLGGHINQIYGGAAGQIGQILDDALRDGTTAMTLVGPWEVSSKLETMKKAVKNKNAKFGFASIGDITFNGDSKLTGFAGGYGWGIKSSISNTKLKNNKGEEMDKTSAALEFIKEISKKEYATEMAFVDGKISAYKDVADNLVKELKEGINIPELNEKGVKKTKEELEAEKENRKIIGQAYESIVKGYEKTGKDADVAPRADNEMFGIYWGAYGTAFGSTFNKKQNEGMKQKFSEIFRSTYKREKSQYKFH</sequence>
<proteinExistence type="predicted"/>
<dbReference type="HOGENOM" id="CLU_457716_0_0_14"/>
<accession>E4PTJ7</accession>